<accession>A0A9Q0GHM2</accession>
<dbReference type="Gene3D" id="2.60.120.10">
    <property type="entry name" value="Jelly Rolls"/>
    <property type="match status" value="1"/>
</dbReference>
<reference evidence="9" key="2">
    <citation type="journal article" date="2023" name="Plants (Basel)">
        <title>Annotation of the Turnera subulata (Passifloraceae) Draft Genome Reveals the S-Locus Evolved after the Divergence of Turneroideae from Passifloroideae in a Stepwise Manner.</title>
        <authorList>
            <person name="Henning P.M."/>
            <person name="Roalson E.H."/>
            <person name="Mir W."/>
            <person name="McCubbin A.G."/>
            <person name="Shore J.S."/>
        </authorList>
    </citation>
    <scope>NUCLEOTIDE SEQUENCE</scope>
    <source>
        <strain evidence="9">F60SS</strain>
    </source>
</reference>
<evidence type="ECO:0000256" key="7">
    <source>
        <dbReference type="ARBA" id="ARBA00024284"/>
    </source>
</evidence>
<protein>
    <recommendedName>
        <fullName evidence="3">cysteine dioxygenase</fullName>
        <ecNumber evidence="3">1.13.11.20</ecNumber>
    </recommendedName>
</protein>
<evidence type="ECO:0000256" key="6">
    <source>
        <dbReference type="ARBA" id="ARBA00023004"/>
    </source>
</evidence>
<feature type="region of interest" description="Disordered" evidence="8">
    <location>
        <begin position="1"/>
        <end position="49"/>
    </location>
</feature>
<comment type="cofactor">
    <cofactor evidence="1">
        <name>Fe(2+)</name>
        <dbReference type="ChEBI" id="CHEBI:29033"/>
    </cofactor>
</comment>
<dbReference type="EMBL" id="JAKUCV010000892">
    <property type="protein sequence ID" value="KAJ4848511.1"/>
    <property type="molecule type" value="Genomic_DNA"/>
</dbReference>
<name>A0A9Q0GHM2_9ROSI</name>
<evidence type="ECO:0000256" key="5">
    <source>
        <dbReference type="ARBA" id="ARBA00023002"/>
    </source>
</evidence>
<dbReference type="SUPFAM" id="SSF51182">
    <property type="entry name" value="RmlC-like cupins"/>
    <property type="match status" value="1"/>
</dbReference>
<dbReference type="CDD" id="cd20289">
    <property type="entry name" value="cupin_ADO"/>
    <property type="match status" value="1"/>
</dbReference>
<evidence type="ECO:0000256" key="8">
    <source>
        <dbReference type="SAM" id="MobiDB-lite"/>
    </source>
</evidence>
<dbReference type="AlphaFoldDB" id="A0A9Q0GHM2"/>
<keyword evidence="6" id="KW-0408">Iron</keyword>
<dbReference type="InterPro" id="IPR014710">
    <property type="entry name" value="RmlC-like_jellyroll"/>
</dbReference>
<evidence type="ECO:0000313" key="9">
    <source>
        <dbReference type="EMBL" id="KAJ4848511.1"/>
    </source>
</evidence>
<comment type="similarity">
    <text evidence="2">Belongs to the cysteine dioxygenase family.</text>
</comment>
<gene>
    <name evidence="9" type="ORF">Tsubulata_049893</name>
</gene>
<dbReference type="InterPro" id="IPR012864">
    <property type="entry name" value="PCO/ADO"/>
</dbReference>
<organism evidence="9 10">
    <name type="scientific">Turnera subulata</name>
    <dbReference type="NCBI Taxonomy" id="218843"/>
    <lineage>
        <taxon>Eukaryota</taxon>
        <taxon>Viridiplantae</taxon>
        <taxon>Streptophyta</taxon>
        <taxon>Embryophyta</taxon>
        <taxon>Tracheophyta</taxon>
        <taxon>Spermatophyta</taxon>
        <taxon>Magnoliopsida</taxon>
        <taxon>eudicotyledons</taxon>
        <taxon>Gunneridae</taxon>
        <taxon>Pentapetalae</taxon>
        <taxon>rosids</taxon>
        <taxon>fabids</taxon>
        <taxon>Malpighiales</taxon>
        <taxon>Passifloraceae</taxon>
        <taxon>Turnera</taxon>
    </lineage>
</organism>
<sequence length="308" mass="33986">MGIETSVANRKKKELATMEMERNNPGGPTQVPGPKTNRAKGKKSRRRQQQQKLVAAASPVQKLYDICKQVFAPCGPGIVPAPDSIEKLKAVLDDIKPADVGLNPQMPYFRTSVPGRKPSIRYLHIYECEKFSMGIFCLPPSGVLPLHNHPGMTVFSKLLFGTMHIKSYDWVVDSSSKTPGVASSSKVEEGKQEEMKQPEVRLAKLKVNAEFTAPCNTSILYPADGGNMHCFTAVTACAVLDVLGPPYSDPDGRHCQYYFDHPFANFSVDGVSVPEEEREGHAWLQDREKPEDLTVVGELYGGPQIVDR</sequence>
<comment type="caution">
    <text evidence="9">The sequence shown here is derived from an EMBL/GenBank/DDBJ whole genome shotgun (WGS) entry which is preliminary data.</text>
</comment>
<reference evidence="9" key="1">
    <citation type="submission" date="2022-02" db="EMBL/GenBank/DDBJ databases">
        <authorList>
            <person name="Henning P.M."/>
            <person name="McCubbin A.G."/>
            <person name="Shore J.S."/>
        </authorList>
    </citation>
    <scope>NUCLEOTIDE SEQUENCE</scope>
    <source>
        <strain evidence="9">F60SS</strain>
        <tissue evidence="9">Leaves</tissue>
    </source>
</reference>
<evidence type="ECO:0000256" key="4">
    <source>
        <dbReference type="ARBA" id="ARBA00022723"/>
    </source>
</evidence>
<dbReference type="InterPro" id="IPR011051">
    <property type="entry name" value="RmlC_Cupin_sf"/>
</dbReference>
<dbReference type="PANTHER" id="PTHR22966">
    <property type="entry name" value="2-AMINOETHANETHIOL DIOXYGENASE"/>
    <property type="match status" value="1"/>
</dbReference>
<dbReference type="GO" id="GO:0070483">
    <property type="term" value="P:detection of hypoxia"/>
    <property type="evidence" value="ECO:0007669"/>
    <property type="project" value="UniProtKB-ARBA"/>
</dbReference>
<dbReference type="GO" id="GO:0017172">
    <property type="term" value="F:cysteine dioxygenase activity"/>
    <property type="evidence" value="ECO:0007669"/>
    <property type="project" value="UniProtKB-EC"/>
</dbReference>
<dbReference type="GO" id="GO:0046872">
    <property type="term" value="F:metal ion binding"/>
    <property type="evidence" value="ECO:0007669"/>
    <property type="project" value="UniProtKB-KW"/>
</dbReference>
<comment type="catalytic activity">
    <reaction evidence="7">
        <text>L-cysteine + O2 = 3-sulfino-L-alanine + H(+)</text>
        <dbReference type="Rhea" id="RHEA:20441"/>
        <dbReference type="ChEBI" id="CHEBI:15378"/>
        <dbReference type="ChEBI" id="CHEBI:15379"/>
        <dbReference type="ChEBI" id="CHEBI:35235"/>
        <dbReference type="ChEBI" id="CHEBI:61085"/>
        <dbReference type="EC" id="1.13.11.20"/>
    </reaction>
    <physiologicalReaction direction="left-to-right" evidence="7">
        <dbReference type="Rhea" id="RHEA:20442"/>
    </physiologicalReaction>
</comment>
<evidence type="ECO:0000256" key="1">
    <source>
        <dbReference type="ARBA" id="ARBA00001954"/>
    </source>
</evidence>
<feature type="compositionally biased region" description="Basic and acidic residues" evidence="8">
    <location>
        <begin position="186"/>
        <end position="195"/>
    </location>
</feature>
<proteinExistence type="inferred from homology"/>
<keyword evidence="4" id="KW-0479">Metal-binding</keyword>
<evidence type="ECO:0000256" key="2">
    <source>
        <dbReference type="ARBA" id="ARBA00006622"/>
    </source>
</evidence>
<dbReference type="PANTHER" id="PTHR22966:SF1">
    <property type="entry name" value="PLANT CYSTEINE OXIDASE 1"/>
    <property type="match status" value="1"/>
</dbReference>
<feature type="compositionally biased region" description="Polar residues" evidence="8">
    <location>
        <begin position="175"/>
        <end position="185"/>
    </location>
</feature>
<keyword evidence="5" id="KW-0560">Oxidoreductase</keyword>
<dbReference type="Proteomes" id="UP001141552">
    <property type="component" value="Unassembled WGS sequence"/>
</dbReference>
<evidence type="ECO:0000313" key="10">
    <source>
        <dbReference type="Proteomes" id="UP001141552"/>
    </source>
</evidence>
<feature type="compositionally biased region" description="Basic residues" evidence="8">
    <location>
        <begin position="37"/>
        <end position="49"/>
    </location>
</feature>
<dbReference type="OrthoDB" id="271433at2759"/>
<feature type="region of interest" description="Disordered" evidence="8">
    <location>
        <begin position="175"/>
        <end position="195"/>
    </location>
</feature>
<evidence type="ECO:0000256" key="3">
    <source>
        <dbReference type="ARBA" id="ARBA00013133"/>
    </source>
</evidence>
<dbReference type="Pfam" id="PF07847">
    <property type="entry name" value="PCO_ADO"/>
    <property type="match status" value="1"/>
</dbReference>
<keyword evidence="10" id="KW-1185">Reference proteome</keyword>
<dbReference type="EC" id="1.13.11.20" evidence="3"/>